<evidence type="ECO:0000256" key="2">
    <source>
        <dbReference type="SAM" id="MobiDB-lite"/>
    </source>
</evidence>
<dbReference type="PANTHER" id="PTHR31649:SF1">
    <property type="entry name" value="FARNESOIC ACID O-METHYL TRANSFERASE DOMAIN-CONTAINING PROTEIN"/>
    <property type="match status" value="1"/>
</dbReference>
<dbReference type="SMART" id="SM00696">
    <property type="entry name" value="DM9"/>
    <property type="match status" value="1"/>
</dbReference>
<dbReference type="InterPro" id="IPR006616">
    <property type="entry name" value="DM9_repeat"/>
</dbReference>
<dbReference type="GO" id="GO:0030246">
    <property type="term" value="F:carbohydrate binding"/>
    <property type="evidence" value="ECO:0007669"/>
    <property type="project" value="InterPro"/>
</dbReference>
<sequence length="196" mass="21695">MTQSWQPGTWYNLGSEVEYQGAKYRIIQAHRSQDDWTPPNVPALWGRMQDQGYSGFQSQGYQGDTQSAPQRQRPTWVGVTGKDIPNNAIEGGRDRDGSPLYIARAFYEGGVHPGKCGRGLRKGAVIGYGNKEIELDQYEVLVGDQNSVRWNKESGEINFQALSGQPVEGGREANGKVLYIAQANYNNTTHPGKTNS</sequence>
<evidence type="ECO:0000256" key="1">
    <source>
        <dbReference type="ARBA" id="ARBA00022801"/>
    </source>
</evidence>
<dbReference type="OrthoDB" id="2142040at2759"/>
<evidence type="ECO:0000313" key="4">
    <source>
        <dbReference type="EMBL" id="KDQ21376.1"/>
    </source>
</evidence>
<dbReference type="STRING" id="930990.A0A067NC94"/>
<dbReference type="Gene3D" id="2.10.10.20">
    <property type="entry name" value="Carbohydrate-binding module superfamily 5/12"/>
    <property type="match status" value="1"/>
</dbReference>
<feature type="region of interest" description="Disordered" evidence="2">
    <location>
        <begin position="57"/>
        <end position="92"/>
    </location>
</feature>
<feature type="non-terminal residue" evidence="4">
    <location>
        <position position="196"/>
    </location>
</feature>
<dbReference type="InParanoid" id="A0A067NC94"/>
<dbReference type="SUPFAM" id="SSF51055">
    <property type="entry name" value="Carbohydrate binding domain"/>
    <property type="match status" value="1"/>
</dbReference>
<reference evidence="5" key="1">
    <citation type="journal article" date="2014" name="Proc. Natl. Acad. Sci. U.S.A.">
        <title>Extensive sampling of basidiomycete genomes demonstrates inadequacy of the white-rot/brown-rot paradigm for wood decay fungi.</title>
        <authorList>
            <person name="Riley R."/>
            <person name="Salamov A.A."/>
            <person name="Brown D.W."/>
            <person name="Nagy L.G."/>
            <person name="Floudas D."/>
            <person name="Held B.W."/>
            <person name="Levasseur A."/>
            <person name="Lombard V."/>
            <person name="Morin E."/>
            <person name="Otillar R."/>
            <person name="Lindquist E.A."/>
            <person name="Sun H."/>
            <person name="LaButti K.M."/>
            <person name="Schmutz J."/>
            <person name="Jabbour D."/>
            <person name="Luo H."/>
            <person name="Baker S.E."/>
            <person name="Pisabarro A.G."/>
            <person name="Walton J.D."/>
            <person name="Blanchette R.A."/>
            <person name="Henrissat B."/>
            <person name="Martin F."/>
            <person name="Cullen D."/>
            <person name="Hibbett D.S."/>
            <person name="Grigoriev I.V."/>
        </authorList>
    </citation>
    <scope>NUCLEOTIDE SEQUENCE [LARGE SCALE GENOMIC DNA]</scope>
    <source>
        <strain evidence="5">FD-172 SS1</strain>
    </source>
</reference>
<dbReference type="Pfam" id="PF02839">
    <property type="entry name" value="CBM_5_12"/>
    <property type="match status" value="1"/>
</dbReference>
<protein>
    <submittedName>
        <fullName evidence="4">Carbohydrate-binding module family 12 protein</fullName>
    </submittedName>
</protein>
<dbReference type="GO" id="GO:0004553">
    <property type="term" value="F:hydrolase activity, hydrolyzing O-glycosyl compounds"/>
    <property type="evidence" value="ECO:0007669"/>
    <property type="project" value="InterPro"/>
</dbReference>
<dbReference type="InterPro" id="IPR003610">
    <property type="entry name" value="CBM5/12"/>
</dbReference>
<dbReference type="AlphaFoldDB" id="A0A067NC94"/>
<dbReference type="PANTHER" id="PTHR31649">
    <property type="entry name" value="AGAP009604-PA"/>
    <property type="match status" value="1"/>
</dbReference>
<dbReference type="GO" id="GO:0005576">
    <property type="term" value="C:extracellular region"/>
    <property type="evidence" value="ECO:0007669"/>
    <property type="project" value="InterPro"/>
</dbReference>
<dbReference type="Proteomes" id="UP000027195">
    <property type="component" value="Unassembled WGS sequence"/>
</dbReference>
<dbReference type="InterPro" id="IPR036573">
    <property type="entry name" value="CBM_sf_5/12"/>
</dbReference>
<dbReference type="GO" id="GO:0005975">
    <property type="term" value="P:carbohydrate metabolic process"/>
    <property type="evidence" value="ECO:0007669"/>
    <property type="project" value="InterPro"/>
</dbReference>
<name>A0A067NC94_BOTB1</name>
<keyword evidence="1" id="KW-0378">Hydrolase</keyword>
<dbReference type="EMBL" id="KL198016">
    <property type="protein sequence ID" value="KDQ21376.1"/>
    <property type="molecule type" value="Genomic_DNA"/>
</dbReference>
<dbReference type="Pfam" id="PF11901">
    <property type="entry name" value="DM9"/>
    <property type="match status" value="1"/>
</dbReference>
<proteinExistence type="predicted"/>
<organism evidence="4 5">
    <name type="scientific">Botryobasidium botryosum (strain FD-172 SS1)</name>
    <dbReference type="NCBI Taxonomy" id="930990"/>
    <lineage>
        <taxon>Eukaryota</taxon>
        <taxon>Fungi</taxon>
        <taxon>Dikarya</taxon>
        <taxon>Basidiomycota</taxon>
        <taxon>Agaricomycotina</taxon>
        <taxon>Agaricomycetes</taxon>
        <taxon>Cantharellales</taxon>
        <taxon>Botryobasidiaceae</taxon>
        <taxon>Botryobasidium</taxon>
    </lineage>
</organism>
<feature type="domain" description="Chitin-binding type-3" evidence="3">
    <location>
        <begin position="5"/>
        <end position="45"/>
    </location>
</feature>
<dbReference type="CDD" id="cd12214">
    <property type="entry name" value="ChiA1_BD"/>
    <property type="match status" value="1"/>
</dbReference>
<evidence type="ECO:0000313" key="5">
    <source>
        <dbReference type="Proteomes" id="UP000027195"/>
    </source>
</evidence>
<dbReference type="HOGENOM" id="CLU_1393147_0_0_1"/>
<accession>A0A067NC94</accession>
<evidence type="ECO:0000259" key="3">
    <source>
        <dbReference type="Pfam" id="PF02839"/>
    </source>
</evidence>
<keyword evidence="5" id="KW-1185">Reference proteome</keyword>
<gene>
    <name evidence="4" type="ORF">BOTBODRAFT_25818</name>
</gene>